<protein>
    <submittedName>
        <fullName evidence="2">Uridylate kinase</fullName>
    </submittedName>
</protein>
<evidence type="ECO:0000313" key="2">
    <source>
        <dbReference type="EMBL" id="MDI1231172.1"/>
    </source>
</evidence>
<dbReference type="Pfam" id="PF00696">
    <property type="entry name" value="AA_kinase"/>
    <property type="match status" value="1"/>
</dbReference>
<keyword evidence="2" id="KW-0418">Kinase</keyword>
<dbReference type="Proteomes" id="UP001160519">
    <property type="component" value="Unassembled WGS sequence"/>
</dbReference>
<dbReference type="InterPro" id="IPR001048">
    <property type="entry name" value="Asp/Glu/Uridylate_kinase"/>
</dbReference>
<dbReference type="AlphaFoldDB" id="A0AA43TLI1"/>
<reference evidence="2" key="1">
    <citation type="submission" date="2023-01" db="EMBL/GenBank/DDBJ databases">
        <title>Biogeochemical cycle of methane in antarctic sediments.</title>
        <authorList>
            <person name="Roldan D.M."/>
            <person name="Menes R.J."/>
        </authorList>
    </citation>
    <scope>NUCLEOTIDE SEQUENCE [LARGE SCALE GENOMIC DNA]</scope>
    <source>
        <strain evidence="2">K-2018 MAG008</strain>
    </source>
</reference>
<proteinExistence type="predicted"/>
<keyword evidence="2" id="KW-0808">Transferase</keyword>
<accession>A0AA43TLI1</accession>
<dbReference type="InterPro" id="IPR036393">
    <property type="entry name" value="AceGlu_kinase-like_sf"/>
</dbReference>
<dbReference type="Gene3D" id="3.40.1160.10">
    <property type="entry name" value="Acetylglutamate kinase-like"/>
    <property type="match status" value="1"/>
</dbReference>
<dbReference type="GO" id="GO:0016301">
    <property type="term" value="F:kinase activity"/>
    <property type="evidence" value="ECO:0007669"/>
    <property type="project" value="UniProtKB-KW"/>
</dbReference>
<keyword evidence="3" id="KW-1185">Reference proteome</keyword>
<sequence>MIVIKLGGSLSRSDALINCLNVVEKNYQGRAVVIVPGGGAFADQVRLAQQQWQFNDNTAHRMALLAMQQMALMFNGLKPNFAVVENIAAIKHPVNRNKTVIWSPDISELDNAGIAASWDISSDSLAAWLGQTLSATELILIKSAVIDAELSLQQLAEQHIIDEAFCDFVAKAVFKTCIINAKNWVK</sequence>
<organism evidence="2 3">
    <name type="scientific">Candidatus Methylobacter titanis</name>
    <dbReference type="NCBI Taxonomy" id="3053457"/>
    <lineage>
        <taxon>Bacteria</taxon>
        <taxon>Pseudomonadati</taxon>
        <taxon>Pseudomonadota</taxon>
        <taxon>Gammaproteobacteria</taxon>
        <taxon>Methylococcales</taxon>
        <taxon>Methylococcaceae</taxon>
        <taxon>Methylobacter</taxon>
    </lineage>
</organism>
<dbReference type="SUPFAM" id="SSF53633">
    <property type="entry name" value="Carbamate kinase-like"/>
    <property type="match status" value="1"/>
</dbReference>
<comment type="caution">
    <text evidence="2">The sequence shown here is derived from an EMBL/GenBank/DDBJ whole genome shotgun (WGS) entry which is preliminary data.</text>
</comment>
<gene>
    <name evidence="2" type="ORF">PSU93_08495</name>
</gene>
<feature type="domain" description="Aspartate/glutamate/uridylate kinase" evidence="1">
    <location>
        <begin position="1"/>
        <end position="142"/>
    </location>
</feature>
<dbReference type="EMBL" id="JAQSDF010000023">
    <property type="protein sequence ID" value="MDI1231172.1"/>
    <property type="molecule type" value="Genomic_DNA"/>
</dbReference>
<evidence type="ECO:0000313" key="3">
    <source>
        <dbReference type="Proteomes" id="UP001160519"/>
    </source>
</evidence>
<name>A0AA43TLI1_9GAMM</name>
<evidence type="ECO:0000259" key="1">
    <source>
        <dbReference type="Pfam" id="PF00696"/>
    </source>
</evidence>